<protein>
    <submittedName>
        <fullName evidence="2">Uncharacterized protein</fullName>
    </submittedName>
</protein>
<dbReference type="EMBL" id="KV454411">
    <property type="protein sequence ID" value="ODQ64478.1"/>
    <property type="molecule type" value="Genomic_DNA"/>
</dbReference>
<name>A0A1E3PGH2_9ASCO</name>
<gene>
    <name evidence="2" type="ORF">NADFUDRAFT_52116</name>
</gene>
<sequence length="430" mass="47959">MSLFDDASCSASANPLKLLTSINRDPATDFQNRRASESTGPRLSEFRSTTNNTQIGSERDFAQFMAGGSSIDPSSQQSFDYYPQLDLPRYHDPRPAEYPVPVSNIGSWYDDFHNTCISNQNRQFSANGNWHEEFQLSASDSSSRLLNQTPMQHPSMGNNSHQSYSSKGFVPPGASNLLGMNVSSPLTSSNLLPQSASNNCQQAFEDAFRDLDVSLAASHSNQSSGKVNIYNSLNRSSLDDTTQLNPDSLISEPQSEADLNQAQNENDLFAQTAQTILDTLVNKQLATSSETLSRKFQNSQFLQLMSKISQKNVVIQDGELVNQTISVDNTSDSLSKPTNLPVRREVEISSTRNPLDGAFVNDHFRKEDASITEARDYHQQPFSSNRKNHHISPFEMAKEFYKEQTGGKVDGTFLKARLWEEAFDLNEEFM</sequence>
<dbReference type="GO" id="GO:0005777">
    <property type="term" value="C:peroxisome"/>
    <property type="evidence" value="ECO:0007669"/>
    <property type="project" value="UniProtKB-SubCell"/>
</dbReference>
<keyword evidence="3" id="KW-1185">Reference proteome</keyword>
<evidence type="ECO:0000313" key="2">
    <source>
        <dbReference type="EMBL" id="ODQ64478.1"/>
    </source>
</evidence>
<feature type="compositionally biased region" description="Polar residues" evidence="1">
    <location>
        <begin position="139"/>
        <end position="166"/>
    </location>
</feature>
<evidence type="ECO:0000256" key="1">
    <source>
        <dbReference type="SAM" id="MobiDB-lite"/>
    </source>
</evidence>
<accession>A0A1E3PGH2</accession>
<feature type="region of interest" description="Disordered" evidence="1">
    <location>
        <begin position="25"/>
        <end position="49"/>
    </location>
</feature>
<feature type="region of interest" description="Disordered" evidence="1">
    <location>
        <begin position="139"/>
        <end position="170"/>
    </location>
</feature>
<dbReference type="Proteomes" id="UP000095009">
    <property type="component" value="Unassembled WGS sequence"/>
</dbReference>
<proteinExistence type="predicted"/>
<dbReference type="AlphaFoldDB" id="A0A1E3PGH2"/>
<evidence type="ECO:0000313" key="3">
    <source>
        <dbReference type="Proteomes" id="UP000095009"/>
    </source>
</evidence>
<dbReference type="Gene3D" id="6.10.280.230">
    <property type="match status" value="1"/>
</dbReference>
<feature type="compositionally biased region" description="Polar residues" evidence="1">
    <location>
        <begin position="37"/>
        <end position="49"/>
    </location>
</feature>
<dbReference type="OrthoDB" id="5407351at2759"/>
<organism evidence="2 3">
    <name type="scientific">Nadsonia fulvescens var. elongata DSM 6958</name>
    <dbReference type="NCBI Taxonomy" id="857566"/>
    <lineage>
        <taxon>Eukaryota</taxon>
        <taxon>Fungi</taxon>
        <taxon>Dikarya</taxon>
        <taxon>Ascomycota</taxon>
        <taxon>Saccharomycotina</taxon>
        <taxon>Dipodascomycetes</taxon>
        <taxon>Dipodascales</taxon>
        <taxon>Dipodascales incertae sedis</taxon>
        <taxon>Nadsonia</taxon>
    </lineage>
</organism>
<reference evidence="2 3" key="1">
    <citation type="journal article" date="2016" name="Proc. Natl. Acad. Sci. U.S.A.">
        <title>Comparative genomics of biotechnologically important yeasts.</title>
        <authorList>
            <person name="Riley R."/>
            <person name="Haridas S."/>
            <person name="Wolfe K.H."/>
            <person name="Lopes M.R."/>
            <person name="Hittinger C.T."/>
            <person name="Goeker M."/>
            <person name="Salamov A.A."/>
            <person name="Wisecaver J.H."/>
            <person name="Long T.M."/>
            <person name="Calvey C.H."/>
            <person name="Aerts A.L."/>
            <person name="Barry K.W."/>
            <person name="Choi C."/>
            <person name="Clum A."/>
            <person name="Coughlan A.Y."/>
            <person name="Deshpande S."/>
            <person name="Douglass A.P."/>
            <person name="Hanson S.J."/>
            <person name="Klenk H.-P."/>
            <person name="LaButti K.M."/>
            <person name="Lapidus A."/>
            <person name="Lindquist E.A."/>
            <person name="Lipzen A.M."/>
            <person name="Meier-Kolthoff J.P."/>
            <person name="Ohm R.A."/>
            <person name="Otillar R.P."/>
            <person name="Pangilinan J.L."/>
            <person name="Peng Y."/>
            <person name="Rokas A."/>
            <person name="Rosa C.A."/>
            <person name="Scheuner C."/>
            <person name="Sibirny A.A."/>
            <person name="Slot J.C."/>
            <person name="Stielow J.B."/>
            <person name="Sun H."/>
            <person name="Kurtzman C.P."/>
            <person name="Blackwell M."/>
            <person name="Grigoriev I.V."/>
            <person name="Jeffries T.W."/>
        </authorList>
    </citation>
    <scope>NUCLEOTIDE SEQUENCE [LARGE SCALE GENOMIC DNA]</scope>
    <source>
        <strain evidence="2 3">DSM 6958</strain>
    </source>
</reference>